<evidence type="ECO:0008006" key="3">
    <source>
        <dbReference type="Google" id="ProtNLM"/>
    </source>
</evidence>
<keyword evidence="2" id="KW-1185">Reference proteome</keyword>
<organism evidence="1 2">
    <name type="scientific">Oenococcus alcoholitolerans</name>
    <dbReference type="NCBI Taxonomy" id="931074"/>
    <lineage>
        <taxon>Bacteria</taxon>
        <taxon>Bacillati</taxon>
        <taxon>Bacillota</taxon>
        <taxon>Bacilli</taxon>
        <taxon>Lactobacillales</taxon>
        <taxon>Lactobacillaceae</taxon>
        <taxon>Oenococcus</taxon>
    </lineage>
</organism>
<sequence>MALENYQASDSEKELWIVKDASHAESFWIDPDEYKEHITKFLEKYY</sequence>
<comment type="caution">
    <text evidence="1">The sequence shown here is derived from an EMBL/GenBank/DDBJ whole genome shotgun (WGS) entry which is preliminary data.</text>
</comment>
<accession>A0ABR4XRI6</accession>
<evidence type="ECO:0000313" key="2">
    <source>
        <dbReference type="Proteomes" id="UP000030023"/>
    </source>
</evidence>
<proteinExistence type="predicted"/>
<dbReference type="EMBL" id="AXCV01000150">
    <property type="protein sequence ID" value="KGO31934.1"/>
    <property type="molecule type" value="Genomic_DNA"/>
</dbReference>
<reference evidence="1 2" key="1">
    <citation type="journal article" date="2014" name="Antonie Van Leeuwenhoek">
        <title>Oenococcus alcoholitolerans sp. nov., a lactic acid bacteria isolated from cachaca and ethanol fermentation processes.</title>
        <authorList>
            <person name="Badotti F."/>
            <person name="Moreira A.P."/>
            <person name="Tonon L.A."/>
            <person name="de Lucena B.T."/>
            <person name="Gomes Fde C."/>
            <person name="Kruger R."/>
            <person name="Thompson C.C."/>
            <person name="de Morais M.A.Jr."/>
            <person name="Rosa C.A."/>
            <person name="Thompson F.L."/>
        </authorList>
    </citation>
    <scope>NUCLEOTIDE SEQUENCE [LARGE SCALE GENOMIC DNA]</scope>
    <source>
        <strain evidence="1 2">UFRJ-M7.2.18</strain>
    </source>
</reference>
<dbReference type="Proteomes" id="UP000030023">
    <property type="component" value="Unassembled WGS sequence"/>
</dbReference>
<protein>
    <recommendedName>
        <fullName evidence="3">Alpha/beta hydrolase</fullName>
    </recommendedName>
</protein>
<name>A0ABR4XRI6_9LACO</name>
<gene>
    <name evidence="1" type="ORF">Q757_04070</name>
</gene>
<evidence type="ECO:0000313" key="1">
    <source>
        <dbReference type="EMBL" id="KGO31934.1"/>
    </source>
</evidence>